<comment type="caution">
    <text evidence="2">The sequence shown here is derived from an EMBL/GenBank/DDBJ whole genome shotgun (WGS) entry which is preliminary data.</text>
</comment>
<evidence type="ECO:0000313" key="4">
    <source>
        <dbReference type="Proteomes" id="UP000663829"/>
    </source>
</evidence>
<gene>
    <name evidence="2" type="ORF">GPM918_LOCUS26841</name>
    <name evidence="3" type="ORF">SRO942_LOCUS27062</name>
</gene>
<keyword evidence="4" id="KW-1185">Reference proteome</keyword>
<evidence type="ECO:0000259" key="1">
    <source>
        <dbReference type="PROSITE" id="PS50878"/>
    </source>
</evidence>
<evidence type="ECO:0000313" key="3">
    <source>
        <dbReference type="EMBL" id="CAF4048814.1"/>
    </source>
</evidence>
<feature type="domain" description="Reverse transcriptase" evidence="1">
    <location>
        <begin position="1"/>
        <end position="216"/>
    </location>
</feature>
<dbReference type="EMBL" id="CAJNOQ010010985">
    <property type="protein sequence ID" value="CAF1265925.1"/>
    <property type="molecule type" value="Genomic_DNA"/>
</dbReference>
<evidence type="ECO:0000313" key="2">
    <source>
        <dbReference type="EMBL" id="CAF1265925.1"/>
    </source>
</evidence>
<dbReference type="PANTHER" id="PTHR21301:SF10">
    <property type="entry name" value="REVERSE TRANSCRIPTASE DOMAIN-CONTAINING PROTEIN"/>
    <property type="match status" value="1"/>
</dbReference>
<dbReference type="EMBL" id="CAJOBC010020923">
    <property type="protein sequence ID" value="CAF4048814.1"/>
    <property type="molecule type" value="Genomic_DNA"/>
</dbReference>
<proteinExistence type="predicted"/>
<protein>
    <recommendedName>
        <fullName evidence="1">Reverse transcriptase domain-containing protein</fullName>
    </recommendedName>
</protein>
<dbReference type="Proteomes" id="UP000681722">
    <property type="component" value="Unassembled WGS sequence"/>
</dbReference>
<dbReference type="InterPro" id="IPR058912">
    <property type="entry name" value="HTH_animal"/>
</dbReference>
<dbReference type="PANTHER" id="PTHR21301">
    <property type="entry name" value="REVERSE TRANSCRIPTASE"/>
    <property type="match status" value="1"/>
</dbReference>
<organism evidence="2 4">
    <name type="scientific">Didymodactylos carnosus</name>
    <dbReference type="NCBI Taxonomy" id="1234261"/>
    <lineage>
        <taxon>Eukaryota</taxon>
        <taxon>Metazoa</taxon>
        <taxon>Spiralia</taxon>
        <taxon>Gnathifera</taxon>
        <taxon>Rotifera</taxon>
        <taxon>Eurotatoria</taxon>
        <taxon>Bdelloidea</taxon>
        <taxon>Philodinida</taxon>
        <taxon>Philodinidae</taxon>
        <taxon>Didymodactylos</taxon>
    </lineage>
</organism>
<dbReference type="Proteomes" id="UP000663829">
    <property type="component" value="Unassembled WGS sequence"/>
</dbReference>
<sequence length="352" mass="41652">MKLHPGSHNHDLSQYLYELIKNNRPSKSFSYIHDSFEFVKKITGIQNSSDQIRVNFDVDNLYTNVPVHEAIEITLDMLFKRPTPPPRPFTRPQLKRLLEIAVCDIPFRFLDKIYIQIDGVAMGSPLGPILADLFMSNIEQKLNKFSANKPLVWIRCVDDIFCIFKKQQNINDFLMRINKWHPNVEFTIERECNEKLAFLDVLISRDNINNKYNTTIYRKPTNTNLYLLYESNQCREYKIGLIRTLIIRILLICSTEELKNDELKLMKETLMMNGYPQHLIKRGVREGEIITRRMISKRQQVQESMKKKEVYFLLCYYGQESTILAQRIKRICKKLIPSLQINICFRKTFTIK</sequence>
<dbReference type="AlphaFoldDB" id="A0A815B694"/>
<accession>A0A815B694</accession>
<dbReference type="InterPro" id="IPR000477">
    <property type="entry name" value="RT_dom"/>
</dbReference>
<dbReference type="OrthoDB" id="6259957at2759"/>
<dbReference type="PROSITE" id="PS50878">
    <property type="entry name" value="RT_POL"/>
    <property type="match status" value="1"/>
</dbReference>
<name>A0A815B694_9BILA</name>
<reference evidence="2" key="1">
    <citation type="submission" date="2021-02" db="EMBL/GenBank/DDBJ databases">
        <authorList>
            <person name="Nowell W R."/>
        </authorList>
    </citation>
    <scope>NUCLEOTIDE SEQUENCE</scope>
</reference>
<feature type="non-terminal residue" evidence="2">
    <location>
        <position position="1"/>
    </location>
</feature>
<dbReference type="CDD" id="cd00304">
    <property type="entry name" value="RT_like"/>
    <property type="match status" value="1"/>
</dbReference>
<dbReference type="Pfam" id="PF00078">
    <property type="entry name" value="RVT_1"/>
    <property type="match status" value="1"/>
</dbReference>
<dbReference type="Pfam" id="PF26215">
    <property type="entry name" value="HTH_animal"/>
    <property type="match status" value="1"/>
</dbReference>